<dbReference type="PANTHER" id="PTHR46410">
    <property type="entry name" value="AT-RICH INTERACTIVE DOMAIN-CONTAINING PROTEIN 2"/>
    <property type="match status" value="1"/>
</dbReference>
<evidence type="ECO:0000313" key="3">
    <source>
        <dbReference type="Proteomes" id="UP000215914"/>
    </source>
</evidence>
<evidence type="ECO:0000313" key="2">
    <source>
        <dbReference type="EMBL" id="KAF5819646.1"/>
    </source>
</evidence>
<dbReference type="EMBL" id="MNCJ02000317">
    <property type="protein sequence ID" value="KAF5819646.1"/>
    <property type="molecule type" value="Genomic_DNA"/>
</dbReference>
<name>A0A9K3JQZ7_HELAN</name>
<organism evidence="2 3">
    <name type="scientific">Helianthus annuus</name>
    <name type="common">Common sunflower</name>
    <dbReference type="NCBI Taxonomy" id="4232"/>
    <lineage>
        <taxon>Eukaryota</taxon>
        <taxon>Viridiplantae</taxon>
        <taxon>Streptophyta</taxon>
        <taxon>Embryophyta</taxon>
        <taxon>Tracheophyta</taxon>
        <taxon>Spermatophyta</taxon>
        <taxon>Magnoliopsida</taxon>
        <taxon>eudicotyledons</taxon>
        <taxon>Gunneridae</taxon>
        <taxon>Pentapetalae</taxon>
        <taxon>asterids</taxon>
        <taxon>campanulids</taxon>
        <taxon>Asterales</taxon>
        <taxon>Asteraceae</taxon>
        <taxon>Asteroideae</taxon>
        <taxon>Heliantheae alliance</taxon>
        <taxon>Heliantheae</taxon>
        <taxon>Helianthus</taxon>
    </lineage>
</organism>
<feature type="compositionally biased region" description="Polar residues" evidence="1">
    <location>
        <begin position="1"/>
        <end position="18"/>
    </location>
</feature>
<evidence type="ECO:0000256" key="1">
    <source>
        <dbReference type="SAM" id="MobiDB-lite"/>
    </source>
</evidence>
<dbReference type="Proteomes" id="UP000215914">
    <property type="component" value="Unassembled WGS sequence"/>
</dbReference>
<accession>A0A9K3JQZ7</accession>
<protein>
    <submittedName>
        <fullName evidence="2">Transcription factor interactor and regulator CCHC(Zn) family</fullName>
    </submittedName>
</protein>
<reference evidence="2" key="2">
    <citation type="submission" date="2020-06" db="EMBL/GenBank/DDBJ databases">
        <title>Helianthus annuus Genome sequencing and assembly Release 2.</title>
        <authorList>
            <person name="Gouzy J."/>
            <person name="Langlade N."/>
            <person name="Munos S."/>
        </authorList>
    </citation>
    <scope>NUCLEOTIDE SEQUENCE</scope>
    <source>
        <tissue evidence="2">Leaves</tissue>
    </source>
</reference>
<feature type="region of interest" description="Disordered" evidence="1">
    <location>
        <begin position="1"/>
        <end position="21"/>
    </location>
</feature>
<gene>
    <name evidence="2" type="ORF">HanXRQr2_Chr02g0079951</name>
</gene>
<reference evidence="2" key="1">
    <citation type="journal article" date="2017" name="Nature">
        <title>The sunflower genome provides insights into oil metabolism, flowering and Asterid evolution.</title>
        <authorList>
            <person name="Badouin H."/>
            <person name="Gouzy J."/>
            <person name="Grassa C.J."/>
            <person name="Murat F."/>
            <person name="Staton S.E."/>
            <person name="Cottret L."/>
            <person name="Lelandais-Briere C."/>
            <person name="Owens G.L."/>
            <person name="Carrere S."/>
            <person name="Mayjonade B."/>
            <person name="Legrand L."/>
            <person name="Gill N."/>
            <person name="Kane N.C."/>
            <person name="Bowers J.E."/>
            <person name="Hubner S."/>
            <person name="Bellec A."/>
            <person name="Berard A."/>
            <person name="Berges H."/>
            <person name="Blanchet N."/>
            <person name="Boniface M.C."/>
            <person name="Brunel D."/>
            <person name="Catrice O."/>
            <person name="Chaidir N."/>
            <person name="Claudel C."/>
            <person name="Donnadieu C."/>
            <person name="Faraut T."/>
            <person name="Fievet G."/>
            <person name="Helmstetter N."/>
            <person name="King M."/>
            <person name="Knapp S.J."/>
            <person name="Lai Z."/>
            <person name="Le Paslier M.C."/>
            <person name="Lippi Y."/>
            <person name="Lorenzon L."/>
            <person name="Mandel J.R."/>
            <person name="Marage G."/>
            <person name="Marchand G."/>
            <person name="Marquand E."/>
            <person name="Bret-Mestries E."/>
            <person name="Morien E."/>
            <person name="Nambeesan S."/>
            <person name="Nguyen T."/>
            <person name="Pegot-Espagnet P."/>
            <person name="Pouilly N."/>
            <person name="Raftis F."/>
            <person name="Sallet E."/>
            <person name="Schiex T."/>
            <person name="Thomas J."/>
            <person name="Vandecasteele C."/>
            <person name="Vares D."/>
            <person name="Vear F."/>
            <person name="Vautrin S."/>
            <person name="Crespi M."/>
            <person name="Mangin B."/>
            <person name="Burke J.M."/>
            <person name="Salse J."/>
            <person name="Munos S."/>
            <person name="Vincourt P."/>
            <person name="Rieseberg L.H."/>
            <person name="Langlade N.B."/>
        </authorList>
    </citation>
    <scope>NUCLEOTIDE SEQUENCE</scope>
    <source>
        <tissue evidence="2">Leaves</tissue>
    </source>
</reference>
<proteinExistence type="predicted"/>
<dbReference type="Gramene" id="mRNA:HanXRQr2_Chr02g0079951">
    <property type="protein sequence ID" value="CDS:HanXRQr2_Chr02g0079951.1"/>
    <property type="gene ID" value="HanXRQr2_Chr02g0079951"/>
</dbReference>
<keyword evidence="3" id="KW-1185">Reference proteome</keyword>
<dbReference type="PANTHER" id="PTHR46410:SF26">
    <property type="entry name" value="BULB-TYPE LECTIN DOMAIN-CONTAINING PROTEIN-RELATED"/>
    <property type="match status" value="1"/>
</dbReference>
<sequence length="190" mass="21813">MNTDSIKSHTSAATVLESQHSDIRATVGKSAEIKPTSTTLPCQHCIDEKNEKERRIPRVRLCYYCHQPRHHIYSCKAKENDDATQLINQAINAGIQRQDDEEICRNEMIVTRTEGGQWGDIWYVNPTFNHHFAGNLNVFKRIKHMVGVKTKLGENNFLFIRGIGAVEIRSGNDMLQMQSGSIHRNWTKMY</sequence>
<dbReference type="AlphaFoldDB" id="A0A9K3JQZ7"/>
<comment type="caution">
    <text evidence="2">The sequence shown here is derived from an EMBL/GenBank/DDBJ whole genome shotgun (WGS) entry which is preliminary data.</text>
</comment>